<dbReference type="Pfam" id="PF05593">
    <property type="entry name" value="RHS_repeat"/>
    <property type="match status" value="4"/>
</dbReference>
<dbReference type="Gene3D" id="2.60.120.200">
    <property type="match status" value="1"/>
</dbReference>
<dbReference type="NCBIfam" id="TIGR01643">
    <property type="entry name" value="YD_repeat_2x"/>
    <property type="match status" value="8"/>
</dbReference>
<feature type="region of interest" description="Disordered" evidence="2">
    <location>
        <begin position="3075"/>
        <end position="3096"/>
    </location>
</feature>
<feature type="region of interest" description="Disordered" evidence="2">
    <location>
        <begin position="1896"/>
        <end position="1918"/>
    </location>
</feature>
<feature type="domain" description="Type VII secretion system protein EssD-like" evidence="3">
    <location>
        <begin position="2914"/>
        <end position="3042"/>
    </location>
</feature>
<dbReference type="InterPro" id="IPR056823">
    <property type="entry name" value="TEN-like_YD-shell"/>
</dbReference>
<feature type="compositionally biased region" description="Basic and acidic residues" evidence="2">
    <location>
        <begin position="113"/>
        <end position="128"/>
    </location>
</feature>
<reference evidence="6 7" key="1">
    <citation type="submission" date="2020-03" db="EMBL/GenBank/DDBJ databases">
        <title>Isolation and identification of active actinomycetes.</title>
        <authorList>
            <person name="Sun X."/>
        </authorList>
    </citation>
    <scope>NUCLEOTIDE SEQUENCE [LARGE SCALE GENOMIC DNA]</scope>
    <source>
        <strain evidence="6 7">NEAU-D13</strain>
    </source>
</reference>
<comment type="caution">
    <text evidence="6">The sequence shown here is derived from an EMBL/GenBank/DDBJ whole genome shotgun (WGS) entry which is preliminary data.</text>
</comment>
<dbReference type="Pfam" id="PF20148">
    <property type="entry name" value="DUF6531"/>
    <property type="match status" value="1"/>
</dbReference>
<dbReference type="PANTHER" id="PTHR32305">
    <property type="match status" value="1"/>
</dbReference>
<evidence type="ECO:0008006" key="8">
    <source>
        <dbReference type="Google" id="ProtNLM"/>
    </source>
</evidence>
<feature type="domain" description="Teneurin-like YD-shell" evidence="5">
    <location>
        <begin position="2374"/>
        <end position="2623"/>
    </location>
</feature>
<dbReference type="Gene3D" id="3.40.570.10">
    <property type="entry name" value="Extracellular Endonuclease, subunit A"/>
    <property type="match status" value="1"/>
</dbReference>
<feature type="region of interest" description="Disordered" evidence="2">
    <location>
        <begin position="1388"/>
        <end position="1413"/>
    </location>
</feature>
<dbReference type="SUPFAM" id="SSF49899">
    <property type="entry name" value="Concanavalin A-like lectins/glucanases"/>
    <property type="match status" value="1"/>
</dbReference>
<proteinExistence type="predicted"/>
<feature type="region of interest" description="Disordered" evidence="2">
    <location>
        <begin position="113"/>
        <end position="140"/>
    </location>
</feature>
<dbReference type="InterPro" id="IPR050708">
    <property type="entry name" value="T6SS_VgrG/RHS"/>
</dbReference>
<dbReference type="Pfam" id="PF13385">
    <property type="entry name" value="Laminin_G_3"/>
    <property type="match status" value="1"/>
</dbReference>
<dbReference type="InterPro" id="IPR006530">
    <property type="entry name" value="YD"/>
</dbReference>
<feature type="region of interest" description="Disordered" evidence="2">
    <location>
        <begin position="1573"/>
        <end position="1594"/>
    </location>
</feature>
<feature type="region of interest" description="Disordered" evidence="2">
    <location>
        <begin position="63"/>
        <end position="82"/>
    </location>
</feature>
<evidence type="ECO:0000256" key="2">
    <source>
        <dbReference type="SAM" id="MobiDB-lite"/>
    </source>
</evidence>
<name>A0A7C9RS89_9PSEU</name>
<organism evidence="6 7">
    <name type="scientific">Lentzea alba</name>
    <dbReference type="NCBI Taxonomy" id="2714351"/>
    <lineage>
        <taxon>Bacteria</taxon>
        <taxon>Bacillati</taxon>
        <taxon>Actinomycetota</taxon>
        <taxon>Actinomycetes</taxon>
        <taxon>Pseudonocardiales</taxon>
        <taxon>Pseudonocardiaceae</taxon>
        <taxon>Lentzea</taxon>
    </lineage>
</organism>
<sequence length="3096" mass="329827">MRTRKAGIFGFFLLPSGFAKVVAGGLAVLMVVTTTTGDSVIGGQENAYAALHGPGQVWGSADGAGRHFEGRPANRTLPASVRSRYPKQTWDQQVDNTVTEAEPPAREVKGFDEKVSAEQPARRSEYERVYSNPDGTETTEFSASRLNYRGKDGAWTPIDPNLVEDQGNGWRNAADEVGLRFAKKADAADLVTLTVDNDHSVSYALAGAAAATPKVDGATIVYPQVAPKVDLKLESRPGGVKETLVLAGPDAPTSFTFPLRLKGLTPQIDNGQVVFSDEKGTPRAVIPPGDMVDAKGAVSKGVSYRLVQGALELTADAAWLKDPSRAFPVAVDPTVSLPVGSGSADASMTAGPAGSGELAIGTNANAYIKFGDLVNRLQYHTIFGAQLWMVNFEAESCEPRQVSVHPVTENWSSGSGTYPGPAVGGALASKSFAHGYIAFGQSSSACPRAGELFNLGGAGRDLVQRWVNGEQSNFGLSIRGAGAKKFTDRGTANPPKLYVTHSPYNATYKLTDPRPNPPVLQNQNGKVKIQVTNKSAAAWAPADYYLAYRAYKADGTAFGQQRAASLTTTVQRNGKVTLDATIKAMPPGKYFLDFTMVKTGGPVFTDHQVPPGRIVLQVFDIPPVLQELFPPNGYQAPTLTPQLWARALDVDAPPSSSLQFKFEICERDAAGKPVNCTNSGYGTKTAWPVPSGTLSWTKAYLWRAFVKDATTEVPSPYSVLLANVPQPEITARVSSSPNGMQEQDFDPQTGNYTTSAVDATVGTAGPPLSVARTYNSIDPRRDGLFGAGWTSVYDMKIVPDDDGSGSVVVTYPDGQTVRFGRNANGTYVAPGGRTASLTQDTTSWKLLDKSGTTYQFALTGKLSKITDISNRSIVLTYLDGKLRKAQVANSQTNTAGRSLTFTWTGNHVTKLDTDPVDGAALSWSYSYTGDLLTKVCGPTPGCTNYEYSAGSHYRSAVLDSRPESYWRLGEDEGTAAASEVAVNLGKDTGTYKNVTLGAAGQFAGTTDTATSFNGTTSAVDLPKGTVKKSRDGAIELWFKNSITGSGGPLIGYQDKALGSASTTGVPVLYVGRDGKLRGQFGTGSINPITSSTPVNEVGKWHHVVLSSMGSTQTLYLDGVKIGELTGKTIDHTLLTFNQIGAAYASTPGSWPEWGTTAQRSYDGLIDEVAIYSGPLGAASVMAHYKAATTQADLLSKVTLPSGRVDALATYDVGRDRVKQYTDNNGGVWKVGAPTVYGGDTDLRRSVEVLDPGNRTSLYEFDAISGQLLRLGQPLGMEARPEDKPGEPTETPPDPVRQCTQPDANDPAFCTVIPDDSGGPVFVRYGVDGVSIRTFEYNDDGVLTTVRDENGNPTTMTYDARGNVTSTKTCRDTDANQCQTSYKSYPATVTNLYDPRNNLPTESRDARSTSATDSTYRTQYAYHSSGQLATQTTPDGAQTSYKYTTGSEGAVGGGTQPAGLVDSVTNARGKITKYNYFANGDLARVTEPSGRSTEYTYDPVGRMISKKDISDSFPAGVGTTYTYDGMSRLRTTTMPATTNAVTNVKHQKRITSTYDPDGIVVSVEEADALGNDQARTTSSTLDDRGRAITTTDPEGGKTTFDYDAFGNVTSTTDPNGNRYDYAYTARNTLAEVRLRDWRSDPEGTPAPATGDHLVLKAFSYDFAGRLASETDAMGRRTEFTYFDDGLLAKAVLKKFRNPDGTTRDFVLEDNTYDAAGNPTKQVRNNGKTVKASTYDRLGRALTSTTDPNGLMRGTSFTYDTNGNVKTVTTTGKPSNVPWVTGNNQEQVSYDYDDADNLVQQTVTGGTTSRVTKTRYDQRALPTSTISPRGNVTGADPNAFTARLVHDEIGQLVTSTAAPLSVESGGQPASTATPTATTGYNTFGEITDYKDELGNISRTTYDRNGRTTSSAKPSYRAPGATQAVTPTTFTKYDGNSNVVEVKDPRGNITRSTYDQLNRVAKVDVPASTNDERAATTFGYTRSGQIVSTVDGTGIRTEATYDDLDRQVTATSIERTPVAGAFTSRVVFDDAGNVVSEISPKQSTTTYTFDTLDQLTKSVDPNGVQVQYGYDFAGHTVRAVDAQGRTSQATYDLFGQKTADNALKADGSTLRSTTYGYDPAGNLITVTDPNQTVRTYTYNSANQLINQVEPVADGKSITSSYGVDAAGNRTRYTDGRGNSTITTYNTLGLPESTIDPSTTAHPGAADRTWTTGYDENGNAVQLTAPGGVVTKRDYDAANRPKAETGTGAEAETAATTYGYDLSNRLRSVSAVGGTNTYTYDDRGHLLTTAGPGGVAEYRYDEEGSVVSRKDAAGTAAYAYDKGRLDTVADGLTGTSQKFGYDNTGAVKTIDFGASRKRTLGYDDFGRLSSDVLTNSANATVASTTYGYNLTDTIASRTTTGVAGAGTTTYDYDKGLRLKSSTAGGVTTGYEWDDAGNRTKIGSKVSTFDERNRLLSDGDSTYAYSPRGTLRSKTTGSQTQQFGFDALDRMITNGAQNYAYDGFDRVATRNGTTFTYAGQNDEVVSDGTETFARGPGDELLATSRGATERLSLSDLRGDVVGGFDPADDTLGALPDSTTYDPFGKVAAKNGNTGALGYQGDWTDQATGQVDMGARWYDPGTGGFVSRDDVDTSGGSAVNANRYGYGAGNPVTNVDPTGHSCATPTKARPCPPTVRPRGGKGRGPRSSSPLGLAVRVFLDVLAPTPAGGRGDSCTSLYGVTCDKAFQKRPSTKELFCDTHSWTVQCGGGGDSPWARALPDVETGPDTDGDGDVDAGDDAEARAEAARIAAYLRAKAISDKARADNAHAAKHTPIAVDPGATKPILLTPQQVSSTPKAPAVKVGTARDVVNDTRTDADEIYQKALKRAGRFLHTVSSASRAVVVTIEGTQERQRLIPDQHQRDRRDCRQALPTPNYMPVDADHGNRATGVEACVTKKHGENKAKRGPGYKWTQDYVSQNYGVTASKTINSCHLLAAVLGGAGNRSENVATCSRAANTFVRGDGRVEDNMRAFEKRAADAVEDGQIVYYKVVPQYAGDRTVPVAFEMTAEGFYKDGRPGGINRHEVVPNVLYNPRAPGGNSLGMPNLGLLNDSQGNPAPIKNTK</sequence>
<feature type="region of interest" description="Disordered" evidence="2">
    <location>
        <begin position="1276"/>
        <end position="1305"/>
    </location>
</feature>
<evidence type="ECO:0000313" key="7">
    <source>
        <dbReference type="Proteomes" id="UP000481360"/>
    </source>
</evidence>
<dbReference type="NCBIfam" id="TIGR03696">
    <property type="entry name" value="Rhs_assc_core"/>
    <property type="match status" value="1"/>
</dbReference>
<evidence type="ECO:0000313" key="6">
    <source>
        <dbReference type="EMBL" id="NGY61584.1"/>
    </source>
</evidence>
<dbReference type="PANTHER" id="PTHR32305:SF15">
    <property type="entry name" value="PROTEIN RHSA-RELATED"/>
    <property type="match status" value="1"/>
</dbReference>
<dbReference type="InterPro" id="IPR044929">
    <property type="entry name" value="DNA/RNA_non-sp_Endonuclease_sf"/>
</dbReference>
<dbReference type="InterPro" id="IPR022385">
    <property type="entry name" value="Rhs_assc_core"/>
</dbReference>
<dbReference type="RefSeq" id="WP_166048117.1">
    <property type="nucleotide sequence ID" value="NZ_JAAMPJ010000005.1"/>
</dbReference>
<dbReference type="InterPro" id="IPR044927">
    <property type="entry name" value="Endonuclea_NS_2"/>
</dbReference>
<evidence type="ECO:0000259" key="4">
    <source>
        <dbReference type="Pfam" id="PF20148"/>
    </source>
</evidence>
<accession>A0A7C9RS89</accession>
<keyword evidence="1" id="KW-0677">Repeat</keyword>
<evidence type="ECO:0000259" key="3">
    <source>
        <dbReference type="Pfam" id="PF13930"/>
    </source>
</evidence>
<dbReference type="EMBL" id="JAAMPJ010000005">
    <property type="protein sequence ID" value="NGY61584.1"/>
    <property type="molecule type" value="Genomic_DNA"/>
</dbReference>
<protein>
    <recommendedName>
        <fullName evidence="8">RHS repeat-associated core domain-containing protein</fullName>
    </recommendedName>
</protein>
<evidence type="ECO:0000256" key="1">
    <source>
        <dbReference type="ARBA" id="ARBA00022737"/>
    </source>
</evidence>
<dbReference type="InterPro" id="IPR031325">
    <property type="entry name" value="RHS_repeat"/>
</dbReference>
<keyword evidence="7" id="KW-1185">Reference proteome</keyword>
<dbReference type="InterPro" id="IPR013320">
    <property type="entry name" value="ConA-like_dom_sf"/>
</dbReference>
<feature type="domain" description="DUF6531" evidence="4">
    <location>
        <begin position="746"/>
        <end position="819"/>
    </location>
</feature>
<dbReference type="InterPro" id="IPR045351">
    <property type="entry name" value="DUF6531"/>
</dbReference>
<feature type="region of interest" description="Disordered" evidence="2">
    <location>
        <begin position="2655"/>
        <end position="2683"/>
    </location>
</feature>
<dbReference type="Pfam" id="PF25023">
    <property type="entry name" value="TEN_YD-shell"/>
    <property type="match status" value="2"/>
</dbReference>
<evidence type="ECO:0000259" key="5">
    <source>
        <dbReference type="Pfam" id="PF25023"/>
    </source>
</evidence>
<dbReference type="Pfam" id="PF13930">
    <property type="entry name" value="Endonuclea_NS_2"/>
    <property type="match status" value="1"/>
</dbReference>
<gene>
    <name evidence="6" type="ORF">G7043_21890</name>
</gene>
<dbReference type="Proteomes" id="UP000481360">
    <property type="component" value="Unassembled WGS sequence"/>
</dbReference>
<feature type="domain" description="Teneurin-like YD-shell" evidence="5">
    <location>
        <begin position="1948"/>
        <end position="2126"/>
    </location>
</feature>
<dbReference type="Gene3D" id="2.180.10.10">
    <property type="entry name" value="RHS repeat-associated core"/>
    <property type="match status" value="5"/>
</dbReference>